<feature type="domain" description="J" evidence="2">
    <location>
        <begin position="13"/>
        <end position="83"/>
    </location>
</feature>
<dbReference type="SMART" id="SM00271">
    <property type="entry name" value="DnaJ"/>
    <property type="match status" value="1"/>
</dbReference>
<feature type="compositionally biased region" description="Low complexity" evidence="1">
    <location>
        <begin position="329"/>
        <end position="338"/>
    </location>
</feature>
<dbReference type="InterPro" id="IPR036869">
    <property type="entry name" value="J_dom_sf"/>
</dbReference>
<keyword evidence="4" id="KW-1185">Reference proteome</keyword>
<dbReference type="EMBL" id="KV454296">
    <property type="protein sequence ID" value="ODQ72122.1"/>
    <property type="molecule type" value="Genomic_DNA"/>
</dbReference>
<dbReference type="PRINTS" id="PR00625">
    <property type="entry name" value="JDOMAIN"/>
</dbReference>
<dbReference type="Gene3D" id="1.10.287.110">
    <property type="entry name" value="DnaJ domain"/>
    <property type="match status" value="1"/>
</dbReference>
<dbReference type="STRING" id="675824.A0A1E3Q4Q7"/>
<reference evidence="3 4" key="1">
    <citation type="journal article" date="2016" name="Proc. Natl. Acad. Sci. U.S.A.">
        <title>Comparative genomics of biotechnologically important yeasts.</title>
        <authorList>
            <person name="Riley R."/>
            <person name="Haridas S."/>
            <person name="Wolfe K.H."/>
            <person name="Lopes M.R."/>
            <person name="Hittinger C.T."/>
            <person name="Goeker M."/>
            <person name="Salamov A.A."/>
            <person name="Wisecaver J.H."/>
            <person name="Long T.M."/>
            <person name="Calvey C.H."/>
            <person name="Aerts A.L."/>
            <person name="Barry K.W."/>
            <person name="Choi C."/>
            <person name="Clum A."/>
            <person name="Coughlan A.Y."/>
            <person name="Deshpande S."/>
            <person name="Douglass A.P."/>
            <person name="Hanson S.J."/>
            <person name="Klenk H.-P."/>
            <person name="LaButti K.M."/>
            <person name="Lapidus A."/>
            <person name="Lindquist E.A."/>
            <person name="Lipzen A.M."/>
            <person name="Meier-Kolthoff J.P."/>
            <person name="Ohm R.A."/>
            <person name="Otillar R.P."/>
            <person name="Pangilinan J.L."/>
            <person name="Peng Y."/>
            <person name="Rokas A."/>
            <person name="Rosa C.A."/>
            <person name="Scheuner C."/>
            <person name="Sibirny A.A."/>
            <person name="Slot J.C."/>
            <person name="Stielow J.B."/>
            <person name="Sun H."/>
            <person name="Kurtzman C.P."/>
            <person name="Blackwell M."/>
            <person name="Grigoriev I.V."/>
            <person name="Jeffries T.W."/>
        </authorList>
    </citation>
    <scope>NUCLEOTIDE SEQUENCE [LARGE SCALE GENOMIC DNA]</scope>
    <source>
        <strain evidence="3 4">NRRL Y-11557</strain>
    </source>
</reference>
<feature type="compositionally biased region" description="Low complexity" evidence="1">
    <location>
        <begin position="242"/>
        <end position="260"/>
    </location>
</feature>
<proteinExistence type="predicted"/>
<dbReference type="SUPFAM" id="SSF46565">
    <property type="entry name" value="Chaperone J-domain"/>
    <property type="match status" value="1"/>
</dbReference>
<dbReference type="OrthoDB" id="10250354at2759"/>
<feature type="region of interest" description="Disordered" evidence="1">
    <location>
        <begin position="217"/>
        <end position="341"/>
    </location>
</feature>
<feature type="compositionally biased region" description="Polar residues" evidence="1">
    <location>
        <begin position="298"/>
        <end position="309"/>
    </location>
</feature>
<dbReference type="Proteomes" id="UP000094385">
    <property type="component" value="Unassembled WGS sequence"/>
</dbReference>
<dbReference type="Pfam" id="PF00226">
    <property type="entry name" value="DnaJ"/>
    <property type="match status" value="1"/>
</dbReference>
<sequence>MPFACPPLMARATHYEALNLHPTATTAEIKARFYALSKKYHPDRLVSCPDSERHRARQRFQAVSEAYSILGNPKHRKEYDLTMRNGARNSTAYSGTSETNNDYYRTPGEKRQRYSGLNRTHMRSKAGDTDERYGGFGRKMPRSSYPTNPYNTGLGGGYATGMNDDVPHFDYEKHMRQQLAYESFRKERDRQKAAAKQGPLYASVFSSINLDPDAYRARSASFESHSRAHPHPHPQRPPQPHPQDTTYSSFSQSSSNTTQSRRPATDSSQHTFRPTTARFTQATQSQSQASYSSPSQPHMSTVNSSTQNAHIHPRVRTQPQRQPHTYARSAESSISSSEFQLPSTISPGKIVGVLGFVTTSIYITLLATGVM</sequence>
<protein>
    <recommendedName>
        <fullName evidence="2">J domain-containing protein</fullName>
    </recommendedName>
</protein>
<feature type="region of interest" description="Disordered" evidence="1">
    <location>
        <begin position="84"/>
        <end position="149"/>
    </location>
</feature>
<dbReference type="AlphaFoldDB" id="A0A1E3Q4Q7"/>
<dbReference type="InterPro" id="IPR053025">
    <property type="entry name" value="Mito_ATP_Synthase-Asso"/>
</dbReference>
<dbReference type="InterPro" id="IPR018253">
    <property type="entry name" value="DnaJ_domain_CS"/>
</dbReference>
<evidence type="ECO:0000259" key="2">
    <source>
        <dbReference type="PROSITE" id="PS50076"/>
    </source>
</evidence>
<evidence type="ECO:0000313" key="4">
    <source>
        <dbReference type="Proteomes" id="UP000094385"/>
    </source>
</evidence>
<dbReference type="PROSITE" id="PS00636">
    <property type="entry name" value="DNAJ_1"/>
    <property type="match status" value="1"/>
</dbReference>
<dbReference type="PROSITE" id="PS50076">
    <property type="entry name" value="DNAJ_2"/>
    <property type="match status" value="1"/>
</dbReference>
<evidence type="ECO:0000313" key="3">
    <source>
        <dbReference type="EMBL" id="ODQ72122.1"/>
    </source>
</evidence>
<feature type="compositionally biased region" description="Polar residues" evidence="1">
    <location>
        <begin position="261"/>
        <end position="279"/>
    </location>
</feature>
<accession>A0A1E3Q4Q7</accession>
<feature type="compositionally biased region" description="Low complexity" evidence="1">
    <location>
        <begin position="280"/>
        <end position="297"/>
    </location>
</feature>
<organism evidence="3 4">
    <name type="scientific">Lipomyces starkeyi NRRL Y-11557</name>
    <dbReference type="NCBI Taxonomy" id="675824"/>
    <lineage>
        <taxon>Eukaryota</taxon>
        <taxon>Fungi</taxon>
        <taxon>Dikarya</taxon>
        <taxon>Ascomycota</taxon>
        <taxon>Saccharomycotina</taxon>
        <taxon>Lipomycetes</taxon>
        <taxon>Lipomycetales</taxon>
        <taxon>Lipomycetaceae</taxon>
        <taxon>Lipomyces</taxon>
    </lineage>
</organism>
<dbReference type="InterPro" id="IPR001623">
    <property type="entry name" value="DnaJ_domain"/>
</dbReference>
<dbReference type="PANTHER" id="PTHR44873:SF1">
    <property type="entry name" value="DNAJ HOMOLOG SUBFAMILY C MEMBER 30, MITOCHONDRIAL"/>
    <property type="match status" value="1"/>
</dbReference>
<gene>
    <name evidence="3" type="ORF">LIPSTDRAFT_112147</name>
</gene>
<dbReference type="CDD" id="cd06257">
    <property type="entry name" value="DnaJ"/>
    <property type="match status" value="1"/>
</dbReference>
<dbReference type="PANTHER" id="PTHR44873">
    <property type="entry name" value="DNAJ HOMOLOG SUBFAMILY C MEMBER 30, MITOCHONDRIAL"/>
    <property type="match status" value="1"/>
</dbReference>
<feature type="compositionally biased region" description="Polar residues" evidence="1">
    <location>
        <begin position="87"/>
        <end position="103"/>
    </location>
</feature>
<name>A0A1E3Q4Q7_LIPST</name>
<evidence type="ECO:0000256" key="1">
    <source>
        <dbReference type="SAM" id="MobiDB-lite"/>
    </source>
</evidence>